<evidence type="ECO:0000256" key="4">
    <source>
        <dbReference type="ARBA" id="ARBA00022568"/>
    </source>
</evidence>
<sequence>MSQMENLYAEREATKFTFASQLRATVLNSWLNVLMLAIPAGIALHQVNANPIVVFVVNFVAIIPLAATISHATEEIAMRCGQSFGALLNATFGNAVELIVAIIALIKGEIQIVQASLIGSMLSNLLLVLGMCFIFGGINRLEQSFNITNAKTDAGVLAFLTASLTILAAFGSLSNGSEADILAFSRGTSVLLLLIYGCRLFFQLKSHAEMCNRPGNKPGEGDTHCGLRSTSLSATATSGHHSQLPPQDPDDELEQPQLLLWVAVLTLMISTALVGICAEFMVDSINALTATGAINKTFVGLILLPVVGNAVEHATAVTAAWKDKMDLAIGVAIGSCTQIALFVLPLIVILGWILSRVPSLEMRVQTMSLEIDIFQAFCLFLSVFLVNYLILDGKSNWLEGALLVALYLIISLGAWFWF</sequence>
<keyword evidence="13" id="KW-1185">Reference proteome</keyword>
<evidence type="ECO:0000256" key="3">
    <source>
        <dbReference type="ARBA" id="ARBA00022448"/>
    </source>
</evidence>
<keyword evidence="6 10" id="KW-0106">Calcium</keyword>
<keyword evidence="5 10" id="KW-0812">Transmembrane</keyword>
<feature type="transmembrane region" description="Helical" evidence="10">
    <location>
        <begin position="397"/>
        <end position="417"/>
    </location>
</feature>
<evidence type="ECO:0000313" key="12">
    <source>
        <dbReference type="EMBL" id="KAJ5523003.1"/>
    </source>
</evidence>
<dbReference type="Proteomes" id="UP001220324">
    <property type="component" value="Unassembled WGS sequence"/>
</dbReference>
<dbReference type="NCBIfam" id="TIGR00378">
    <property type="entry name" value="cax"/>
    <property type="match status" value="1"/>
</dbReference>
<dbReference type="PANTHER" id="PTHR31503:SF20">
    <property type="entry name" value="CA(2+)_H(+) EXCHANGER, PUTATIVE (EUROFUNG)-RELATED"/>
    <property type="match status" value="1"/>
</dbReference>
<organism evidence="12 13">
    <name type="scientific">Penicillium frequentans</name>
    <dbReference type="NCBI Taxonomy" id="3151616"/>
    <lineage>
        <taxon>Eukaryota</taxon>
        <taxon>Fungi</taxon>
        <taxon>Dikarya</taxon>
        <taxon>Ascomycota</taxon>
        <taxon>Pezizomycotina</taxon>
        <taxon>Eurotiomycetes</taxon>
        <taxon>Eurotiomycetidae</taxon>
        <taxon>Eurotiales</taxon>
        <taxon>Aspergillaceae</taxon>
        <taxon>Penicillium</taxon>
    </lineage>
</organism>
<evidence type="ECO:0000256" key="10">
    <source>
        <dbReference type="RuleBase" id="RU365028"/>
    </source>
</evidence>
<feature type="transmembrane region" description="Helical" evidence="10">
    <location>
        <begin position="84"/>
        <end position="106"/>
    </location>
</feature>
<dbReference type="GO" id="GO:0012505">
    <property type="term" value="C:endomembrane system"/>
    <property type="evidence" value="ECO:0007669"/>
    <property type="project" value="UniProtKB-SubCell"/>
</dbReference>
<evidence type="ECO:0000259" key="11">
    <source>
        <dbReference type="Pfam" id="PF01699"/>
    </source>
</evidence>
<dbReference type="GO" id="GO:0015369">
    <property type="term" value="F:calcium:proton antiporter activity"/>
    <property type="evidence" value="ECO:0007669"/>
    <property type="project" value="UniProtKB-UniRule"/>
</dbReference>
<feature type="transmembrane region" description="Helical" evidence="10">
    <location>
        <begin position="373"/>
        <end position="390"/>
    </location>
</feature>
<comment type="caution">
    <text evidence="12">The sequence shown here is derived from an EMBL/GenBank/DDBJ whole genome shotgun (WGS) entry which is preliminary data.</text>
</comment>
<feature type="transmembrane region" description="Helical" evidence="10">
    <location>
        <begin position="156"/>
        <end position="175"/>
    </location>
</feature>
<feature type="domain" description="Sodium/calcium exchanger membrane region" evidence="11">
    <location>
        <begin position="52"/>
        <end position="204"/>
    </location>
</feature>
<keyword evidence="9 10" id="KW-0472">Membrane</keyword>
<accession>A0AAD6G8Z2</accession>
<comment type="function">
    <text evidence="10">Has a role in promoting intracellular calcium ion sequestration via the exchange of calcium ions for hydrogen ions across the vacuolar membrane. Involved also in manganese ion homeostasis via its uptake into the vacuole.</text>
</comment>
<keyword evidence="4 10" id="KW-0109">Calcium transport</keyword>
<feature type="transmembrane region" description="Helical" evidence="10">
    <location>
        <begin position="52"/>
        <end position="72"/>
    </location>
</feature>
<reference evidence="12 13" key="1">
    <citation type="journal article" date="2023" name="IMA Fungus">
        <title>Comparative genomic study of the Penicillium genus elucidates a diverse pangenome and 15 lateral gene transfer events.</title>
        <authorList>
            <person name="Petersen C."/>
            <person name="Sorensen T."/>
            <person name="Nielsen M.R."/>
            <person name="Sondergaard T.E."/>
            <person name="Sorensen J.L."/>
            <person name="Fitzpatrick D.A."/>
            <person name="Frisvad J.C."/>
            <person name="Nielsen K.L."/>
        </authorList>
    </citation>
    <scope>NUCLEOTIDE SEQUENCE [LARGE SCALE GENOMIC DNA]</scope>
    <source>
        <strain evidence="12 13">IBT 35679</strain>
    </source>
</reference>
<evidence type="ECO:0000256" key="5">
    <source>
        <dbReference type="ARBA" id="ARBA00022692"/>
    </source>
</evidence>
<comment type="subcellular location">
    <subcellularLocation>
        <location evidence="1">Endomembrane system</location>
        <topology evidence="1">Multi-pass membrane protein</topology>
    </subcellularLocation>
    <subcellularLocation>
        <location evidence="10">Vacuole membrane</location>
    </subcellularLocation>
</comment>
<keyword evidence="10" id="KW-0926">Vacuole</keyword>
<feature type="domain" description="Sodium/calcium exchanger membrane region" evidence="11">
    <location>
        <begin position="263"/>
        <end position="413"/>
    </location>
</feature>
<gene>
    <name evidence="12" type="ORF">N7494_013189</name>
</gene>
<keyword evidence="7 10" id="KW-1133">Transmembrane helix</keyword>
<feature type="transmembrane region" description="Helical" evidence="10">
    <location>
        <begin position="181"/>
        <end position="202"/>
    </location>
</feature>
<dbReference type="AlphaFoldDB" id="A0AAD6G8Z2"/>
<evidence type="ECO:0000256" key="7">
    <source>
        <dbReference type="ARBA" id="ARBA00022989"/>
    </source>
</evidence>
<keyword evidence="10" id="KW-0050">Antiport</keyword>
<keyword evidence="3 10" id="KW-0813">Transport</keyword>
<dbReference type="InterPro" id="IPR044880">
    <property type="entry name" value="NCX_ion-bd_dom_sf"/>
</dbReference>
<proteinExistence type="inferred from homology"/>
<dbReference type="InterPro" id="IPR004798">
    <property type="entry name" value="CAX-like"/>
</dbReference>
<dbReference type="InterPro" id="IPR004713">
    <property type="entry name" value="CaH_exchang"/>
</dbReference>
<feature type="transmembrane region" description="Helical" evidence="10">
    <location>
        <begin position="258"/>
        <end position="281"/>
    </location>
</feature>
<evidence type="ECO:0000256" key="2">
    <source>
        <dbReference type="ARBA" id="ARBA00008170"/>
    </source>
</evidence>
<dbReference type="EMBL" id="JAQIZZ010000010">
    <property type="protein sequence ID" value="KAJ5523003.1"/>
    <property type="molecule type" value="Genomic_DNA"/>
</dbReference>
<evidence type="ECO:0000256" key="9">
    <source>
        <dbReference type="ARBA" id="ARBA00023136"/>
    </source>
</evidence>
<comment type="caution">
    <text evidence="10">Lacks conserved residue(s) required for the propagation of feature annotation.</text>
</comment>
<evidence type="ECO:0000256" key="1">
    <source>
        <dbReference type="ARBA" id="ARBA00004127"/>
    </source>
</evidence>
<dbReference type="Gene3D" id="1.20.1420.30">
    <property type="entry name" value="NCX, central ion-binding region"/>
    <property type="match status" value="2"/>
</dbReference>
<dbReference type="GO" id="GO:0006874">
    <property type="term" value="P:intracellular calcium ion homeostasis"/>
    <property type="evidence" value="ECO:0007669"/>
    <property type="project" value="TreeGrafter"/>
</dbReference>
<dbReference type="Pfam" id="PF01699">
    <property type="entry name" value="Na_Ca_ex"/>
    <property type="match status" value="2"/>
</dbReference>
<feature type="transmembrane region" description="Helical" evidence="10">
    <location>
        <begin position="112"/>
        <end position="135"/>
    </location>
</feature>
<dbReference type="PANTHER" id="PTHR31503">
    <property type="entry name" value="VACUOLAR CALCIUM ION TRANSPORTER"/>
    <property type="match status" value="1"/>
</dbReference>
<feature type="transmembrane region" description="Helical" evidence="10">
    <location>
        <begin position="327"/>
        <end position="353"/>
    </location>
</feature>
<keyword evidence="8 10" id="KW-0406">Ion transport</keyword>
<evidence type="ECO:0000256" key="8">
    <source>
        <dbReference type="ARBA" id="ARBA00023065"/>
    </source>
</evidence>
<evidence type="ECO:0000313" key="13">
    <source>
        <dbReference type="Proteomes" id="UP001220324"/>
    </source>
</evidence>
<dbReference type="GO" id="GO:0000329">
    <property type="term" value="C:fungal-type vacuole membrane"/>
    <property type="evidence" value="ECO:0007669"/>
    <property type="project" value="TreeGrafter"/>
</dbReference>
<evidence type="ECO:0000256" key="6">
    <source>
        <dbReference type="ARBA" id="ARBA00022837"/>
    </source>
</evidence>
<comment type="similarity">
    <text evidence="2 10">Belongs to the Ca(2+):cation antiporter (CaCA) (TC 2.A.19) family.</text>
</comment>
<name>A0AAD6G8Z2_9EURO</name>
<feature type="transmembrane region" description="Helical" evidence="10">
    <location>
        <begin position="25"/>
        <end position="46"/>
    </location>
</feature>
<protein>
    <recommendedName>
        <fullName evidence="10">Vacuolar calcium ion transporter</fullName>
    </recommendedName>
</protein>
<dbReference type="InterPro" id="IPR004837">
    <property type="entry name" value="NaCa_Exmemb"/>
</dbReference>